<dbReference type="InterPro" id="IPR002068">
    <property type="entry name" value="A-crystallin/Hsp20_dom"/>
</dbReference>
<sequence>MFDLMPWRRKPVEGSPMSKQLEFRREFDELVNRFFGPDPWFMGRFFGQGFSPAIDLKETENEFVVKAEIPGIDQKDLNVSLSGDVLTISGEKKEEKEEKGENMHRIERSFGSFSRSFTIPGEIQEDKIEAKYKDGVLTLRLPKAESSKKKSINIKVED</sequence>
<name>A0A7C4EVN6_9BACT</name>
<accession>A0A7C4EVN6</accession>
<organism evidence="4">
    <name type="scientific">Desulfomonile tiedjei</name>
    <dbReference type="NCBI Taxonomy" id="2358"/>
    <lineage>
        <taxon>Bacteria</taxon>
        <taxon>Pseudomonadati</taxon>
        <taxon>Thermodesulfobacteriota</taxon>
        <taxon>Desulfomonilia</taxon>
        <taxon>Desulfomonilales</taxon>
        <taxon>Desulfomonilaceae</taxon>
        <taxon>Desulfomonile</taxon>
    </lineage>
</organism>
<feature type="domain" description="SHSP" evidence="3">
    <location>
        <begin position="45"/>
        <end position="157"/>
    </location>
</feature>
<dbReference type="Pfam" id="PF00011">
    <property type="entry name" value="HSP20"/>
    <property type="match status" value="1"/>
</dbReference>
<dbReference type="InterPro" id="IPR008978">
    <property type="entry name" value="HSP20-like_chaperone"/>
</dbReference>
<dbReference type="PANTHER" id="PTHR11527">
    <property type="entry name" value="HEAT-SHOCK PROTEIN 20 FAMILY MEMBER"/>
    <property type="match status" value="1"/>
</dbReference>
<evidence type="ECO:0000256" key="1">
    <source>
        <dbReference type="PROSITE-ProRule" id="PRU00285"/>
    </source>
</evidence>
<evidence type="ECO:0000313" key="4">
    <source>
        <dbReference type="EMBL" id="HGH59897.1"/>
    </source>
</evidence>
<dbReference type="SUPFAM" id="SSF49764">
    <property type="entry name" value="HSP20-like chaperones"/>
    <property type="match status" value="1"/>
</dbReference>
<protein>
    <submittedName>
        <fullName evidence="4">Hsp20/alpha crystallin family protein</fullName>
    </submittedName>
</protein>
<comment type="similarity">
    <text evidence="1 2">Belongs to the small heat shock protein (HSP20) family.</text>
</comment>
<dbReference type="Gene3D" id="2.60.40.790">
    <property type="match status" value="1"/>
</dbReference>
<comment type="caution">
    <text evidence="4">The sequence shown here is derived from an EMBL/GenBank/DDBJ whole genome shotgun (WGS) entry which is preliminary data.</text>
</comment>
<dbReference type="AlphaFoldDB" id="A0A7C4EVN6"/>
<dbReference type="EMBL" id="DTGT01000037">
    <property type="protein sequence ID" value="HGH59897.1"/>
    <property type="molecule type" value="Genomic_DNA"/>
</dbReference>
<gene>
    <name evidence="4" type="ORF">ENV54_01215</name>
</gene>
<proteinExistence type="inferred from homology"/>
<evidence type="ECO:0000256" key="2">
    <source>
        <dbReference type="RuleBase" id="RU003616"/>
    </source>
</evidence>
<dbReference type="InterPro" id="IPR031107">
    <property type="entry name" value="Small_HSP"/>
</dbReference>
<dbReference type="CDD" id="cd06464">
    <property type="entry name" value="ACD_sHsps-like"/>
    <property type="match status" value="1"/>
</dbReference>
<reference evidence="4" key="1">
    <citation type="journal article" date="2020" name="mSystems">
        <title>Genome- and Community-Level Interaction Insights into Carbon Utilization and Element Cycling Functions of Hydrothermarchaeota in Hydrothermal Sediment.</title>
        <authorList>
            <person name="Zhou Z."/>
            <person name="Liu Y."/>
            <person name="Xu W."/>
            <person name="Pan J."/>
            <person name="Luo Z.H."/>
            <person name="Li M."/>
        </authorList>
    </citation>
    <scope>NUCLEOTIDE SEQUENCE [LARGE SCALE GENOMIC DNA]</scope>
    <source>
        <strain evidence="4">SpSt-769</strain>
    </source>
</reference>
<evidence type="ECO:0000259" key="3">
    <source>
        <dbReference type="PROSITE" id="PS01031"/>
    </source>
</evidence>
<dbReference type="PROSITE" id="PS01031">
    <property type="entry name" value="SHSP"/>
    <property type="match status" value="1"/>
</dbReference>